<organism evidence="2 3">
    <name type="scientific">Brachyspira hyodysenteriae (strain ATCC 49526 / WA1)</name>
    <dbReference type="NCBI Taxonomy" id="565034"/>
    <lineage>
        <taxon>Bacteria</taxon>
        <taxon>Pseudomonadati</taxon>
        <taxon>Spirochaetota</taxon>
        <taxon>Spirochaetia</taxon>
        <taxon>Brachyspirales</taxon>
        <taxon>Brachyspiraceae</taxon>
        <taxon>Brachyspira</taxon>
    </lineage>
</organism>
<dbReference type="Pfam" id="PF13569">
    <property type="entry name" value="DUF4132"/>
    <property type="match status" value="1"/>
</dbReference>
<evidence type="ECO:0000259" key="1">
    <source>
        <dbReference type="Pfam" id="PF13569"/>
    </source>
</evidence>
<evidence type="ECO:0000313" key="3">
    <source>
        <dbReference type="Proteomes" id="UP000001803"/>
    </source>
</evidence>
<dbReference type="EMBL" id="CP001357">
    <property type="protein sequence ID" value="ACN82605.1"/>
    <property type="molecule type" value="Genomic_DNA"/>
</dbReference>
<accession>A0A3B6V8D5</accession>
<proteinExistence type="predicted"/>
<protein>
    <submittedName>
        <fullName evidence="2">Molybdate metabolism regulator</fullName>
    </submittedName>
</protein>
<feature type="domain" description="DUF4132" evidence="1">
    <location>
        <begin position="834"/>
        <end position="1009"/>
    </location>
</feature>
<dbReference type="RefSeq" id="WP_012669658.1">
    <property type="nucleotide sequence ID" value="NC_012225.1"/>
</dbReference>
<dbReference type="STRING" id="565034.BHWA1_00102"/>
<dbReference type="InterPro" id="IPR025406">
    <property type="entry name" value="DUF4132"/>
</dbReference>
<evidence type="ECO:0000313" key="2">
    <source>
        <dbReference type="EMBL" id="ACN82605.1"/>
    </source>
</evidence>
<keyword evidence="3" id="KW-1185">Reference proteome</keyword>
<dbReference type="KEGG" id="bhy:BHWA1_00102"/>
<dbReference type="AlphaFoldDB" id="A0A3B6V8D5"/>
<gene>
    <name evidence="2" type="ordered locus">BHWA1_00102</name>
</gene>
<reference evidence="2 3" key="1">
    <citation type="journal article" date="2009" name="PLoS ONE">
        <title>Genome sequence of the pathogenic intestinal spirochete Brachyspira hyodysenteriae reveals adaptations to its lifestyle in the porcine large intestine.</title>
        <authorList>
            <person name="Bellgard M.I."/>
            <person name="Wanchanthuek P."/>
            <person name="La T."/>
            <person name="Ryan K."/>
            <person name="Moolhuijzen P."/>
            <person name="Albertyn Z."/>
            <person name="Shaban B."/>
            <person name="Motro Y."/>
            <person name="Dunn D.S."/>
            <person name="Schibeci D."/>
            <person name="Hunter A."/>
            <person name="Barrero R."/>
            <person name="Phillips N.D."/>
            <person name="Hampson D.J."/>
        </authorList>
    </citation>
    <scope>NUCLEOTIDE SEQUENCE [LARGE SCALE GENOMIC DNA]</scope>
    <source>
        <strain evidence="3">ATCC 49526 / WA1</strain>
    </source>
</reference>
<dbReference type="Proteomes" id="UP000001803">
    <property type="component" value="Chromosome"/>
</dbReference>
<dbReference type="GeneID" id="63963896"/>
<sequence length="1096" mass="130981">MSIIESYIDDIFKNHPYIDNIKKYVNNEIDNINFDTEEINHPISNNHTIYSNLLDLYMNDKQNDSLIRLFKIISMQKIENIYIFEMLVINIISGMNIKEALLKCISMKKINDWNKEYKKYSYNINHISNEIMNAKINILIYYYYAKKYFPKETEEYIENICSSNIDDIIEEYGDNTLIALMALTVKIYFGDYSKISAILEYSKKVNYLDSILSLFLILNIDNSISNRFVELIENNMLNENKYLFINLAYMIRLFFLTRKNYSEKFENKSFDEFIHDLVDFNIPKYFIFLIKYLDTNLSINSNKVFEGIKNLYSKDKESFYKLYNILKEVDIPYIIEVKAVLNCVLLNAKDDNADSSILDNSIDYFIENIKKELEKIYDIKSENIFELLENKIIDKYDLSVNLSNELIFTTKIIVLMYDYNEKARKVVRALLKSLPYNLTIPLMIKDRKEFYNIKLKEILDYLQGYDLDLKDLIITYLYTYPIYIFSTKYILKLVNKNADYTVEMFHDKTFLKAASYKSYALIDFLELLYKKDKAALKNYSAICYVLHLKNKEIIKCALDLIEEDEYNSRAYVENSIHAYREDVQFELKKIIKKWNYRRKGFKFKTLDDINQYIDDYYEESYESLIDFIDESLISDVVLRNDKNTKVPVKVIKYILLEYMLLKEPYRIKDIDRMIDLFDMDSVRNTFENIYKYWTDNNCDERKKNIILPYCIYADYSQLVNLYDKIEYWHDNFQSSLAAYIIPAIAMNGEKFALMIINNIIYMSKNKILKNAAIGSFEKAAECLDIPIDNLFDKVLPNLGFNVERNKVINYGKQKFTLQLLSDSYLEIIDNENHKILKELPDAEEGDDEAKVIEAKKDLIYIRNALKAIILYQKYKLKKVMFNARKWDYETFFEVFVENPVMQYFTLAFVWGVYDEDNNLIECFRYMEDGSLISIDEDLYELPKNIKYYISLYHPIDNDEDYQKVWTYQLELYEINQPVEQIKIKRYELKDNDVENDAIISFNGQNLSFEYMENLSKELDMKTEYFDEYVSYYMADNVLKIICEINCHTYDEDIVIESIKFYELEKHNKFGKIISPFDIEKRFISTMIHYLSIGFYD</sequence>
<name>A0A3B6V8D5_BRAHW</name>